<dbReference type="AlphaFoldDB" id="A0A7H8QTM6"/>
<sequence length="208" mass="23781">MKIVDPQTATLTNIEVLSYFTANPPRKSAAAPPGARNFVPKPDLRDHCTVVTEIHNYVDRISPHLFDYPRYTQEGQRPLTNTFQQPSTDQQEPYIQSTEPTPLDKAIPALIKELLPFSLTKAEVMMMINLGLGLKRKEKLREDEMETDKGEENGGEKEGEEEEEEDDLFKDQPIMDTVIEDFSERLNDEQFVSIVTIMRKHLGKEESS</sequence>
<feature type="compositionally biased region" description="Acidic residues" evidence="1">
    <location>
        <begin position="158"/>
        <end position="168"/>
    </location>
</feature>
<feature type="compositionally biased region" description="Basic and acidic residues" evidence="1">
    <location>
        <begin position="141"/>
        <end position="157"/>
    </location>
</feature>
<evidence type="ECO:0008006" key="4">
    <source>
        <dbReference type="Google" id="ProtNLM"/>
    </source>
</evidence>
<dbReference type="OrthoDB" id="1746530at2759"/>
<organism evidence="2 3">
    <name type="scientific">Talaromyces rugulosus</name>
    <name type="common">Penicillium rugulosum</name>
    <dbReference type="NCBI Taxonomy" id="121627"/>
    <lineage>
        <taxon>Eukaryota</taxon>
        <taxon>Fungi</taxon>
        <taxon>Dikarya</taxon>
        <taxon>Ascomycota</taxon>
        <taxon>Pezizomycotina</taxon>
        <taxon>Eurotiomycetes</taxon>
        <taxon>Eurotiomycetidae</taxon>
        <taxon>Eurotiales</taxon>
        <taxon>Trichocomaceae</taxon>
        <taxon>Talaromyces</taxon>
        <taxon>Talaromyces sect. Islandici</taxon>
    </lineage>
</organism>
<dbReference type="GO" id="GO:0006384">
    <property type="term" value="P:transcription initiation at RNA polymerase III promoter"/>
    <property type="evidence" value="ECO:0007669"/>
    <property type="project" value="InterPro"/>
</dbReference>
<evidence type="ECO:0000256" key="1">
    <source>
        <dbReference type="SAM" id="MobiDB-lite"/>
    </source>
</evidence>
<dbReference type="Gene3D" id="1.20.1250.40">
    <property type="match status" value="1"/>
</dbReference>
<gene>
    <name evidence="2" type="ORF">TRUGW13939_04456</name>
</gene>
<dbReference type="InterPro" id="IPR038324">
    <property type="entry name" value="Rpb4/RPC9_sf"/>
</dbReference>
<evidence type="ECO:0000313" key="2">
    <source>
        <dbReference type="EMBL" id="QKX57344.1"/>
    </source>
</evidence>
<protein>
    <recommendedName>
        <fullName evidence="4">DNA-directed RNA polymerase III subunit RPC9</fullName>
    </recommendedName>
</protein>
<name>A0A7H8QTM6_TALRU</name>
<dbReference type="PANTHER" id="PTHR15561">
    <property type="entry name" value="CALCITONIN GENE-RELATED PEPTIDE-RECEPTOR COMPONENT PROTEIN"/>
    <property type="match status" value="1"/>
</dbReference>
<dbReference type="Proteomes" id="UP000509510">
    <property type="component" value="Chromosome II"/>
</dbReference>
<keyword evidence="3" id="KW-1185">Reference proteome</keyword>
<dbReference type="GeneID" id="55991957"/>
<dbReference type="EMBL" id="CP055899">
    <property type="protein sequence ID" value="QKX57344.1"/>
    <property type="molecule type" value="Genomic_DNA"/>
</dbReference>
<dbReference type="GO" id="GO:0005666">
    <property type="term" value="C:RNA polymerase III complex"/>
    <property type="evidence" value="ECO:0007669"/>
    <property type="project" value="InterPro"/>
</dbReference>
<dbReference type="PANTHER" id="PTHR15561:SF0">
    <property type="entry name" value="DNA-DIRECTED RNA POLYMERASE III SUBUNIT RPC9"/>
    <property type="match status" value="1"/>
</dbReference>
<dbReference type="RefSeq" id="XP_035343522.1">
    <property type="nucleotide sequence ID" value="XM_035487629.1"/>
</dbReference>
<proteinExistence type="predicted"/>
<evidence type="ECO:0000313" key="3">
    <source>
        <dbReference type="Proteomes" id="UP000509510"/>
    </source>
</evidence>
<feature type="region of interest" description="Disordered" evidence="1">
    <location>
        <begin position="78"/>
        <end position="100"/>
    </location>
</feature>
<feature type="region of interest" description="Disordered" evidence="1">
    <location>
        <begin position="141"/>
        <end position="174"/>
    </location>
</feature>
<dbReference type="InterPro" id="IPR038846">
    <property type="entry name" value="RPC9"/>
</dbReference>
<accession>A0A7H8QTM6</accession>
<dbReference type="KEGG" id="trg:TRUGW13939_04456"/>
<reference evidence="3" key="1">
    <citation type="submission" date="2020-06" db="EMBL/GenBank/DDBJ databases">
        <title>A chromosome-scale genome assembly of Talaromyces rugulosus W13939.</title>
        <authorList>
            <person name="Wang B."/>
            <person name="Guo L."/>
            <person name="Ye K."/>
            <person name="Wang L."/>
        </authorList>
    </citation>
    <scope>NUCLEOTIDE SEQUENCE [LARGE SCALE GENOMIC DNA]</scope>
    <source>
        <strain evidence="3">W13939</strain>
    </source>
</reference>